<keyword evidence="4" id="KW-1185">Reference proteome</keyword>
<reference evidence="3 4" key="1">
    <citation type="journal article" date="2018" name="Evol. Lett.">
        <title>Horizontal gene cluster transfer increased hallucinogenic mushroom diversity.</title>
        <authorList>
            <person name="Reynolds H.T."/>
            <person name="Vijayakumar V."/>
            <person name="Gluck-Thaler E."/>
            <person name="Korotkin H.B."/>
            <person name="Matheny P.B."/>
            <person name="Slot J.C."/>
        </authorList>
    </citation>
    <scope>NUCLEOTIDE SEQUENCE [LARGE SCALE GENOMIC DNA]</scope>
    <source>
        <strain evidence="3 4">SRW20</strain>
    </source>
</reference>
<keyword evidence="2" id="KW-0812">Transmembrane</keyword>
<evidence type="ECO:0000256" key="2">
    <source>
        <dbReference type="SAM" id="Phobius"/>
    </source>
</evidence>
<feature type="region of interest" description="Disordered" evidence="1">
    <location>
        <begin position="22"/>
        <end position="103"/>
    </location>
</feature>
<accession>A0A409VIV2</accession>
<feature type="transmembrane region" description="Helical" evidence="2">
    <location>
        <begin position="170"/>
        <end position="196"/>
    </location>
</feature>
<feature type="compositionally biased region" description="Polar residues" evidence="1">
    <location>
        <begin position="24"/>
        <end position="33"/>
    </location>
</feature>
<keyword evidence="2" id="KW-0472">Membrane</keyword>
<feature type="compositionally biased region" description="Low complexity" evidence="1">
    <location>
        <begin position="248"/>
        <end position="260"/>
    </location>
</feature>
<comment type="caution">
    <text evidence="3">The sequence shown here is derived from an EMBL/GenBank/DDBJ whole genome shotgun (WGS) entry which is preliminary data.</text>
</comment>
<gene>
    <name evidence="3" type="ORF">CVT26_011050</name>
</gene>
<feature type="region of interest" description="Disordered" evidence="1">
    <location>
        <begin position="240"/>
        <end position="273"/>
    </location>
</feature>
<keyword evidence="2" id="KW-1133">Transmembrane helix</keyword>
<dbReference type="AlphaFoldDB" id="A0A409VIV2"/>
<evidence type="ECO:0000313" key="3">
    <source>
        <dbReference type="EMBL" id="PPQ66191.1"/>
    </source>
</evidence>
<organism evidence="3 4">
    <name type="scientific">Gymnopilus dilepis</name>
    <dbReference type="NCBI Taxonomy" id="231916"/>
    <lineage>
        <taxon>Eukaryota</taxon>
        <taxon>Fungi</taxon>
        <taxon>Dikarya</taxon>
        <taxon>Basidiomycota</taxon>
        <taxon>Agaricomycotina</taxon>
        <taxon>Agaricomycetes</taxon>
        <taxon>Agaricomycetidae</taxon>
        <taxon>Agaricales</taxon>
        <taxon>Agaricineae</taxon>
        <taxon>Hymenogastraceae</taxon>
        <taxon>Gymnopilus</taxon>
    </lineage>
</organism>
<name>A0A409VIV2_9AGAR</name>
<evidence type="ECO:0000256" key="1">
    <source>
        <dbReference type="SAM" id="MobiDB-lite"/>
    </source>
</evidence>
<dbReference type="InParanoid" id="A0A409VIV2"/>
<dbReference type="EMBL" id="NHYE01005636">
    <property type="protein sequence ID" value="PPQ66191.1"/>
    <property type="molecule type" value="Genomic_DNA"/>
</dbReference>
<sequence length="371" mass="40280">MSQCTSEESSPCLPGKIFAANAKNGWNTGSKPSNRGYEKYSGQLGSGKTYGYSQNAHYPEWSQRPQRPTSAFEIVHFTPVPRSATTSSHTEPTSPLPTSKFSTLTSTSSMSNSYSSSPTAFNLVPSTSLAAPSNTYPSPSPYDYGGIVGGSPPSPTASPSSPQSDLQTPMPLGVIVAIIIGALFVVVLVLAIYVLARPKLSKLAKSWKKPKSTSRRYQQRMASIGSFEAKEFQGRQSEFMAQDEDYSRPPSQSLLLSNSQATPSSRDRDTEGTILRSLPAAYKASPSYYSRWSRVASWRSLTSAPISVASRPPSGKHKSMTRIMSILEGYPFQHDISSTEGVGSRSQSPNWSTTDHDYYTRSIPIIVPTVE</sequence>
<dbReference type="Proteomes" id="UP000284706">
    <property type="component" value="Unassembled WGS sequence"/>
</dbReference>
<feature type="compositionally biased region" description="Low complexity" evidence="1">
    <location>
        <begin position="92"/>
        <end position="103"/>
    </location>
</feature>
<evidence type="ECO:0000313" key="4">
    <source>
        <dbReference type="Proteomes" id="UP000284706"/>
    </source>
</evidence>
<protein>
    <submittedName>
        <fullName evidence="3">Uncharacterized protein</fullName>
    </submittedName>
</protein>
<feature type="region of interest" description="Disordered" evidence="1">
    <location>
        <begin position="141"/>
        <end position="166"/>
    </location>
</feature>
<dbReference type="OrthoDB" id="3070187at2759"/>
<proteinExistence type="predicted"/>